<dbReference type="Gene3D" id="3.40.50.300">
    <property type="entry name" value="P-loop containing nucleotide triphosphate hydrolases"/>
    <property type="match status" value="1"/>
</dbReference>
<organism evidence="2 3">
    <name type="scientific">Streptosporangium pseudovulgare</name>
    <dbReference type="NCBI Taxonomy" id="35765"/>
    <lineage>
        <taxon>Bacteria</taxon>
        <taxon>Bacillati</taxon>
        <taxon>Actinomycetota</taxon>
        <taxon>Actinomycetes</taxon>
        <taxon>Streptosporangiales</taxon>
        <taxon>Streptosporangiaceae</taxon>
        <taxon>Streptosporangium</taxon>
    </lineage>
</organism>
<dbReference type="Gene3D" id="1.10.10.10">
    <property type="entry name" value="Winged helix-like DNA-binding domain superfamily/Winged helix DNA-binding domain"/>
    <property type="match status" value="1"/>
</dbReference>
<dbReference type="EMBL" id="BMQJ01000015">
    <property type="protein sequence ID" value="GGQ17511.1"/>
    <property type="molecule type" value="Genomic_DNA"/>
</dbReference>
<gene>
    <name evidence="2" type="ORF">GCM10010140_54690</name>
</gene>
<dbReference type="RefSeq" id="WP_229811683.1">
    <property type="nucleotide sequence ID" value="NZ_BMQJ01000015.1"/>
</dbReference>
<evidence type="ECO:0000313" key="3">
    <source>
        <dbReference type="Proteomes" id="UP000611554"/>
    </source>
</evidence>
<evidence type="ECO:0000259" key="1">
    <source>
        <dbReference type="PROSITE" id="PS50043"/>
    </source>
</evidence>
<dbReference type="SMART" id="SM00421">
    <property type="entry name" value="HTH_LUXR"/>
    <property type="match status" value="1"/>
</dbReference>
<accession>A0ABQ2R7B1</accession>
<dbReference type="InterPro" id="IPR036388">
    <property type="entry name" value="WH-like_DNA-bd_sf"/>
</dbReference>
<dbReference type="SUPFAM" id="SSF46894">
    <property type="entry name" value="C-terminal effector domain of the bipartite response regulators"/>
    <property type="match status" value="1"/>
</dbReference>
<dbReference type="CDD" id="cd06170">
    <property type="entry name" value="LuxR_C_like"/>
    <property type="match status" value="1"/>
</dbReference>
<comment type="caution">
    <text evidence="2">The sequence shown here is derived from an EMBL/GenBank/DDBJ whole genome shotgun (WGS) entry which is preliminary data.</text>
</comment>
<keyword evidence="3" id="KW-1185">Reference proteome</keyword>
<dbReference type="SUPFAM" id="SSF48452">
    <property type="entry name" value="TPR-like"/>
    <property type="match status" value="1"/>
</dbReference>
<dbReference type="Gene3D" id="1.25.40.10">
    <property type="entry name" value="Tetratricopeptide repeat domain"/>
    <property type="match status" value="1"/>
</dbReference>
<dbReference type="SUPFAM" id="SSF52540">
    <property type="entry name" value="P-loop containing nucleoside triphosphate hydrolases"/>
    <property type="match status" value="1"/>
</dbReference>
<dbReference type="PRINTS" id="PR00038">
    <property type="entry name" value="HTHLUXR"/>
</dbReference>
<dbReference type="InterPro" id="IPR016032">
    <property type="entry name" value="Sig_transdc_resp-reg_C-effctor"/>
</dbReference>
<dbReference type="PANTHER" id="PTHR47691">
    <property type="entry name" value="REGULATOR-RELATED"/>
    <property type="match status" value="1"/>
</dbReference>
<dbReference type="Proteomes" id="UP000611554">
    <property type="component" value="Unassembled WGS sequence"/>
</dbReference>
<dbReference type="InterPro" id="IPR027417">
    <property type="entry name" value="P-loop_NTPase"/>
</dbReference>
<dbReference type="Pfam" id="PF00196">
    <property type="entry name" value="GerE"/>
    <property type="match status" value="1"/>
</dbReference>
<dbReference type="InterPro" id="IPR058852">
    <property type="entry name" value="HTH_77"/>
</dbReference>
<evidence type="ECO:0000313" key="2">
    <source>
        <dbReference type="EMBL" id="GGQ17511.1"/>
    </source>
</evidence>
<dbReference type="Pfam" id="PF25872">
    <property type="entry name" value="HTH_77"/>
    <property type="match status" value="1"/>
</dbReference>
<protein>
    <submittedName>
        <fullName evidence="2">LuxR family transcriptional regulator</fullName>
    </submittedName>
</protein>
<dbReference type="PRINTS" id="PR00364">
    <property type="entry name" value="DISEASERSIST"/>
</dbReference>
<sequence length="787" mass="86020">MAAMTKTSRGRHDGGLPAEVTSFVGRRHEVAEVRRLLAVSRVVTLTGPGGVGKTRLAIRAGQEVRRAFRDGVWLVELAALPVDTRGAGTDLVARAVAGALDVPDRSAAPPLTVLTNHLRGRQALVILDNCEHQLAPCAVLADTVLRAAPEVRILATSRQPLGITGEQTLPVPPLSLPDCEAPHSSLEAFTQGEAVRLFAERGRAAHPGFAVTEDNRDVVCRIVRRLDGLPLAIELAAVRLRALSARQLLDRLDERFRLLSAGSRAVLPRHQTLRALIDWSYALCSQEEQLLWRRVSVFAGDLDLEAAETICSGDGIARRDVVDLLIGLVDKCVLTRDDHQESVRYRMLETLRAYGAERLARCGEADTLRGRHRDYYRGLAGLARAEFFGPMQLRWLRRLQAEHANLRAALESSLTEPGTREDGLSMATDLLYHWLSSDHLGEGRGWLERGLAVVRSPGPTRGRALWTAAWLAVIQGDITSAAAMLREGRSIGERLGDDSILMYVELFDGQVAMCEDRAEEGLRHLERALERHCCTGDPTGLALTLIRVSLAHSFLGHPERAVAAGRECLAVCEAHGEGWHRAYMMMALGVDLWRQGELKQALGMERKSLAFNRSLGDLLGAGITVEVLAWIAASREEFQRAARLLGIAGTVWATLGARMSGFGYLAGYHDACEDRTRAALGERAFEAAVERGARLDREEALAYALQEEQPARDQGGGAEEPARLTRRERQIAELVAQGLTNKEIAASLVIAQRTAEGHVEHILTKLGFTSRAQIAVWVRDEGSAGQG</sequence>
<proteinExistence type="predicted"/>
<dbReference type="InterPro" id="IPR000792">
    <property type="entry name" value="Tscrpt_reg_LuxR_C"/>
</dbReference>
<reference evidence="3" key="1">
    <citation type="journal article" date="2019" name="Int. J. Syst. Evol. Microbiol.">
        <title>The Global Catalogue of Microorganisms (GCM) 10K type strain sequencing project: providing services to taxonomists for standard genome sequencing and annotation.</title>
        <authorList>
            <consortium name="The Broad Institute Genomics Platform"/>
            <consortium name="The Broad Institute Genome Sequencing Center for Infectious Disease"/>
            <person name="Wu L."/>
            <person name="Ma J."/>
        </authorList>
    </citation>
    <scope>NUCLEOTIDE SEQUENCE [LARGE SCALE GENOMIC DNA]</scope>
    <source>
        <strain evidence="3">JCM 3115</strain>
    </source>
</reference>
<name>A0ABQ2R7B1_9ACTN</name>
<dbReference type="PANTHER" id="PTHR47691:SF3">
    <property type="entry name" value="HTH-TYPE TRANSCRIPTIONAL REGULATOR RV0890C-RELATED"/>
    <property type="match status" value="1"/>
</dbReference>
<feature type="domain" description="HTH luxR-type" evidence="1">
    <location>
        <begin position="717"/>
        <end position="782"/>
    </location>
</feature>
<dbReference type="PROSITE" id="PS50043">
    <property type="entry name" value="HTH_LUXR_2"/>
    <property type="match status" value="1"/>
</dbReference>
<dbReference type="InterPro" id="IPR011990">
    <property type="entry name" value="TPR-like_helical_dom_sf"/>
</dbReference>